<sequence>MFLDLKENVQQDFDSGDSVKDPAYDHIQEDHHSDSDNEQEKNGSDESNFENNEEHGQPMHKILKRKVGKRVKIDRFYEIRDIISEPVSYKVYSQTIDKLGLKFKKPINDTCNNCDIFHNHINISKTADARKKYENLLAAHHTEAETAYESKKLDKLKLPGHTHMECDVDHATIKIFKKKCLFTIHVPRDWYNLVRSARTKRTTTAKQKHKIEETNPTEKISLRRRDFIVNCISEITPKYEYKNEGSNRSKNFAFHFVVNGAKVRVCKHFFVSTLSISTTMVRTALKELNTEGMVKSDTRGRHGHQKSTSTAILKVIRQLIELIARIESHYLGAKTSREYIDGSLNLATLYRLYKKM</sequence>
<dbReference type="EMBL" id="OU898282">
    <property type="protein sequence ID" value="CAG9837524.1"/>
    <property type="molecule type" value="Genomic_DNA"/>
</dbReference>
<evidence type="ECO:0000256" key="1">
    <source>
        <dbReference type="SAM" id="MobiDB-lite"/>
    </source>
</evidence>
<feature type="region of interest" description="Disordered" evidence="1">
    <location>
        <begin position="1"/>
        <end position="63"/>
    </location>
</feature>
<organism evidence="2 3">
    <name type="scientific">Diabrotica balteata</name>
    <name type="common">Banded cucumber beetle</name>
    <dbReference type="NCBI Taxonomy" id="107213"/>
    <lineage>
        <taxon>Eukaryota</taxon>
        <taxon>Metazoa</taxon>
        <taxon>Ecdysozoa</taxon>
        <taxon>Arthropoda</taxon>
        <taxon>Hexapoda</taxon>
        <taxon>Insecta</taxon>
        <taxon>Pterygota</taxon>
        <taxon>Neoptera</taxon>
        <taxon>Endopterygota</taxon>
        <taxon>Coleoptera</taxon>
        <taxon>Polyphaga</taxon>
        <taxon>Cucujiformia</taxon>
        <taxon>Chrysomeloidea</taxon>
        <taxon>Chrysomelidae</taxon>
        <taxon>Galerucinae</taxon>
        <taxon>Diabroticina</taxon>
        <taxon>Diabroticites</taxon>
        <taxon>Diabrotica</taxon>
    </lineage>
</organism>
<feature type="compositionally biased region" description="Basic and acidic residues" evidence="1">
    <location>
        <begin position="17"/>
        <end position="44"/>
    </location>
</feature>
<gene>
    <name evidence="2" type="ORF">DIABBA_LOCUS10495</name>
</gene>
<proteinExistence type="predicted"/>
<dbReference type="PANTHER" id="PTHR10773">
    <property type="entry name" value="DNA-DIRECTED RNA POLYMERASES I, II, AND III SUBUNIT RPABC2"/>
    <property type="match status" value="1"/>
</dbReference>
<accession>A0A9N9T5U3</accession>
<reference evidence="2" key="1">
    <citation type="submission" date="2022-01" db="EMBL/GenBank/DDBJ databases">
        <authorList>
            <person name="King R."/>
        </authorList>
    </citation>
    <scope>NUCLEOTIDE SEQUENCE</scope>
</reference>
<keyword evidence="3" id="KW-1185">Reference proteome</keyword>
<name>A0A9N9T5U3_DIABA</name>
<protein>
    <submittedName>
        <fullName evidence="2">Uncharacterized protein</fullName>
    </submittedName>
</protein>
<evidence type="ECO:0000313" key="3">
    <source>
        <dbReference type="Proteomes" id="UP001153709"/>
    </source>
</evidence>
<dbReference type="PANTHER" id="PTHR10773:SF19">
    <property type="match status" value="1"/>
</dbReference>
<dbReference type="Proteomes" id="UP001153709">
    <property type="component" value="Chromosome 7"/>
</dbReference>
<dbReference type="OrthoDB" id="6770474at2759"/>
<dbReference type="AlphaFoldDB" id="A0A9N9T5U3"/>
<evidence type="ECO:0000313" key="2">
    <source>
        <dbReference type="EMBL" id="CAG9837524.1"/>
    </source>
</evidence>